<evidence type="ECO:0000313" key="3">
    <source>
        <dbReference type="Proteomes" id="UP000676336"/>
    </source>
</evidence>
<dbReference type="InterPro" id="IPR041491">
    <property type="entry name" value="TRPM_SLOG"/>
</dbReference>
<feature type="domain" description="TRPM SLOG" evidence="1">
    <location>
        <begin position="2"/>
        <end position="49"/>
    </location>
</feature>
<proteinExistence type="predicted"/>
<gene>
    <name evidence="2" type="ORF">SMN809_LOCUS31490</name>
</gene>
<protein>
    <recommendedName>
        <fullName evidence="1">TRPM SLOG domain-containing protein</fullName>
    </recommendedName>
</protein>
<evidence type="ECO:0000313" key="2">
    <source>
        <dbReference type="EMBL" id="CAF4423829.1"/>
    </source>
</evidence>
<evidence type="ECO:0000259" key="1">
    <source>
        <dbReference type="Pfam" id="PF18139"/>
    </source>
</evidence>
<comment type="caution">
    <text evidence="2">The sequence shown here is derived from an EMBL/GenBank/DDBJ whole genome shotgun (WGS) entry which is preliminary data.</text>
</comment>
<dbReference type="AlphaFoldDB" id="A0A8S2W4V0"/>
<dbReference type="Proteomes" id="UP000676336">
    <property type="component" value="Unassembled WGS sequence"/>
</dbReference>
<dbReference type="Pfam" id="PF18139">
    <property type="entry name" value="LSDAT_euk"/>
    <property type="match status" value="1"/>
</dbReference>
<reference evidence="2" key="1">
    <citation type="submission" date="2021-02" db="EMBL/GenBank/DDBJ databases">
        <authorList>
            <person name="Nowell W R."/>
        </authorList>
    </citation>
    <scope>NUCLEOTIDE SEQUENCE</scope>
</reference>
<dbReference type="EMBL" id="CAJOBI010063052">
    <property type="protein sequence ID" value="CAF4423829.1"/>
    <property type="molecule type" value="Genomic_DNA"/>
</dbReference>
<organism evidence="2 3">
    <name type="scientific">Rotaria magnacalcarata</name>
    <dbReference type="NCBI Taxonomy" id="392030"/>
    <lineage>
        <taxon>Eukaryota</taxon>
        <taxon>Metazoa</taxon>
        <taxon>Spiralia</taxon>
        <taxon>Gnathifera</taxon>
        <taxon>Rotifera</taxon>
        <taxon>Eurotatoria</taxon>
        <taxon>Bdelloidea</taxon>
        <taxon>Philodinida</taxon>
        <taxon>Philodinidae</taxon>
        <taxon>Rotaria</taxon>
    </lineage>
</organism>
<accession>A0A8S2W4V0</accession>
<sequence>TWIITSGLNNGAAKLIGEGVDRLRALVNKKPSMTLLGMAWWGNIAEKARAMVLELQNEV</sequence>
<feature type="non-terminal residue" evidence="2">
    <location>
        <position position="1"/>
    </location>
</feature>
<name>A0A8S2W4V0_9BILA</name>